<dbReference type="AlphaFoldDB" id="A0A6L6PFX8"/>
<evidence type="ECO:0000259" key="1">
    <source>
        <dbReference type="Pfam" id="PF00561"/>
    </source>
</evidence>
<dbReference type="GO" id="GO:0016787">
    <property type="term" value="F:hydrolase activity"/>
    <property type="evidence" value="ECO:0007669"/>
    <property type="project" value="UniProtKB-KW"/>
</dbReference>
<comment type="caution">
    <text evidence="2">The sequence shown here is derived from an EMBL/GenBank/DDBJ whole genome shotgun (WGS) entry which is preliminary data.</text>
</comment>
<gene>
    <name evidence="2" type="ORF">GM676_06275</name>
</gene>
<keyword evidence="3" id="KW-1185">Reference proteome</keyword>
<evidence type="ECO:0000313" key="2">
    <source>
        <dbReference type="EMBL" id="MTV37185.1"/>
    </source>
</evidence>
<evidence type="ECO:0000313" key="3">
    <source>
        <dbReference type="Proteomes" id="UP000475582"/>
    </source>
</evidence>
<dbReference type="SUPFAM" id="SSF53474">
    <property type="entry name" value="alpha/beta-Hydrolases"/>
    <property type="match status" value="1"/>
</dbReference>
<protein>
    <submittedName>
        <fullName evidence="2">Alpha/beta fold hydrolase</fullName>
    </submittedName>
</protein>
<dbReference type="Pfam" id="PF00561">
    <property type="entry name" value="Abhydrolase_1"/>
    <property type="match status" value="1"/>
</dbReference>
<keyword evidence="2" id="KW-0378">Hydrolase</keyword>
<dbReference type="InterPro" id="IPR050266">
    <property type="entry name" value="AB_hydrolase_sf"/>
</dbReference>
<accession>A0A6L6PFX8</accession>
<dbReference type="GO" id="GO:0016020">
    <property type="term" value="C:membrane"/>
    <property type="evidence" value="ECO:0007669"/>
    <property type="project" value="TreeGrafter"/>
</dbReference>
<feature type="domain" description="AB hydrolase-1" evidence="1">
    <location>
        <begin position="32"/>
        <end position="135"/>
    </location>
</feature>
<proteinExistence type="predicted"/>
<dbReference type="OrthoDB" id="135231at2"/>
<dbReference type="InterPro" id="IPR029058">
    <property type="entry name" value="AB_hydrolase_fold"/>
</dbReference>
<dbReference type="Gene3D" id="3.40.50.1820">
    <property type="entry name" value="alpha/beta hydrolase"/>
    <property type="match status" value="1"/>
</dbReference>
<dbReference type="PANTHER" id="PTHR43798">
    <property type="entry name" value="MONOACYLGLYCEROL LIPASE"/>
    <property type="match status" value="1"/>
</dbReference>
<reference evidence="2 3" key="1">
    <citation type="submission" date="2019-11" db="EMBL/GenBank/DDBJ databases">
        <title>Type strains purchased from KCTC, JCM and DSMZ.</title>
        <authorList>
            <person name="Lu H."/>
        </authorList>
    </citation>
    <scope>NUCLEOTIDE SEQUENCE [LARGE SCALE GENOMIC DNA]</scope>
    <source>
        <strain evidence="2 3">KCTC 22382</strain>
    </source>
</reference>
<dbReference type="EMBL" id="WNKY01000004">
    <property type="protein sequence ID" value="MTV37185.1"/>
    <property type="molecule type" value="Genomic_DNA"/>
</dbReference>
<organism evidence="2 3">
    <name type="scientific">Duganella radicis</name>
    <dbReference type="NCBI Taxonomy" id="551988"/>
    <lineage>
        <taxon>Bacteria</taxon>
        <taxon>Pseudomonadati</taxon>
        <taxon>Pseudomonadota</taxon>
        <taxon>Betaproteobacteria</taxon>
        <taxon>Burkholderiales</taxon>
        <taxon>Oxalobacteraceae</taxon>
        <taxon>Telluria group</taxon>
        <taxon>Duganella</taxon>
    </lineage>
</organism>
<dbReference type="InterPro" id="IPR000073">
    <property type="entry name" value="AB_hydrolase_1"/>
</dbReference>
<name>A0A6L6PFX8_9BURK</name>
<dbReference type="PANTHER" id="PTHR43798:SF33">
    <property type="entry name" value="HYDROLASE, PUTATIVE (AFU_ORTHOLOGUE AFUA_2G14860)-RELATED"/>
    <property type="match status" value="1"/>
</dbReference>
<dbReference type="RefSeq" id="WP_155462577.1">
    <property type="nucleotide sequence ID" value="NZ_WNKY01000004.1"/>
</dbReference>
<dbReference type="Proteomes" id="UP000475582">
    <property type="component" value="Unassembled WGS sequence"/>
</dbReference>
<sequence length="262" mass="28808">MPEQVFNLATPHGQLHARCWTPADATCAGRTPIILFHDSLGCVALWRDFPALLAEATSRKVIAYDRFGFGQSAPHPGGWSIHFIEDEARLYFPLLRNALNIGRFVAFGYSVGGGMAASCASLYADDCDALITMSAQAQVDRGIVDGLRQAQAAFAQPGQLERLAKYHGDKAAWVLHAWLDTWLSTGFADWRIGQSAPHVRCPLLALHGDRDEYGSLEHPRLIARLTSGPSQVVVLPDCHHSPQREYPALVLQAVRRFLAQVN</sequence>